<evidence type="ECO:0000256" key="8">
    <source>
        <dbReference type="ARBA" id="ARBA00022618"/>
    </source>
</evidence>
<feature type="region of interest" description="Disordered" evidence="22">
    <location>
        <begin position="940"/>
        <end position="1035"/>
    </location>
</feature>
<dbReference type="FunFam" id="3.40.50.10190:FF:000007">
    <property type="entry name" value="RNA polymerase II subunit A C-terminal domain phosphatase"/>
    <property type="match status" value="1"/>
</dbReference>
<keyword evidence="6" id="KW-0963">Cytoplasm</keyword>
<dbReference type="InterPro" id="IPR023214">
    <property type="entry name" value="HAD_sf"/>
</dbReference>
<dbReference type="NCBIfam" id="TIGR02250">
    <property type="entry name" value="FCP1_euk"/>
    <property type="match status" value="1"/>
</dbReference>
<name>A0AAW0IB43_MYOGA</name>
<dbReference type="SUPFAM" id="SSF56784">
    <property type="entry name" value="HAD-like"/>
    <property type="match status" value="1"/>
</dbReference>
<feature type="compositionally biased region" description="Acidic residues" evidence="22">
    <location>
        <begin position="442"/>
        <end position="454"/>
    </location>
</feature>
<evidence type="ECO:0000256" key="5">
    <source>
        <dbReference type="ARBA" id="ARBA00013081"/>
    </source>
</evidence>
<dbReference type="InterPro" id="IPR004274">
    <property type="entry name" value="FCP1_dom"/>
</dbReference>
<dbReference type="Pfam" id="PF00533">
    <property type="entry name" value="BRCT"/>
    <property type="match status" value="1"/>
</dbReference>
<feature type="compositionally biased region" description="Polar residues" evidence="22">
    <location>
        <begin position="425"/>
        <end position="438"/>
    </location>
</feature>
<dbReference type="Pfam" id="PF09309">
    <property type="entry name" value="FCP1_C"/>
    <property type="match status" value="2"/>
</dbReference>
<keyword evidence="7" id="KW-0597">Phosphoprotein</keyword>
<dbReference type="Proteomes" id="UP001488838">
    <property type="component" value="Unassembled WGS sequence"/>
</dbReference>
<dbReference type="CDD" id="cd17729">
    <property type="entry name" value="BRCT_CTDP1"/>
    <property type="match status" value="1"/>
</dbReference>
<dbReference type="EMBL" id="JBBHLL010000170">
    <property type="protein sequence ID" value="KAK7811551.1"/>
    <property type="molecule type" value="Genomic_DNA"/>
</dbReference>
<keyword evidence="13" id="KW-0206">Cytoskeleton</keyword>
<dbReference type="GO" id="GO:0000922">
    <property type="term" value="C:spindle pole"/>
    <property type="evidence" value="ECO:0007669"/>
    <property type="project" value="UniProtKB-SubCell"/>
</dbReference>
<dbReference type="Pfam" id="PF03031">
    <property type="entry name" value="NIF"/>
    <property type="match status" value="1"/>
</dbReference>
<evidence type="ECO:0000313" key="25">
    <source>
        <dbReference type="EMBL" id="KAK7811551.1"/>
    </source>
</evidence>
<reference evidence="25 26" key="1">
    <citation type="journal article" date="2023" name="bioRxiv">
        <title>Conserved and derived expression patterns and positive selection on dental genes reveal complex evolutionary context of ever-growing rodent molars.</title>
        <authorList>
            <person name="Calamari Z.T."/>
            <person name="Song A."/>
            <person name="Cohen E."/>
            <person name="Akter M."/>
            <person name="Roy R.D."/>
            <person name="Hallikas O."/>
            <person name="Christensen M.M."/>
            <person name="Li P."/>
            <person name="Marangoni P."/>
            <person name="Jernvall J."/>
            <person name="Klein O.D."/>
        </authorList>
    </citation>
    <scope>NUCLEOTIDE SEQUENCE [LARGE SCALE GENOMIC DNA]</scope>
    <source>
        <strain evidence="25">V071</strain>
    </source>
</reference>
<feature type="compositionally biased region" description="Basic and acidic residues" evidence="22">
    <location>
        <begin position="951"/>
        <end position="967"/>
    </location>
</feature>
<comment type="caution">
    <text evidence="25">The sequence shown here is derived from an EMBL/GenBank/DDBJ whole genome shotgun (WGS) entry which is preliminary data.</text>
</comment>
<evidence type="ECO:0000256" key="6">
    <source>
        <dbReference type="ARBA" id="ARBA00022490"/>
    </source>
</evidence>
<evidence type="ECO:0000256" key="22">
    <source>
        <dbReference type="SAM" id="MobiDB-lite"/>
    </source>
</evidence>
<dbReference type="InterPro" id="IPR039189">
    <property type="entry name" value="Fcp1"/>
</dbReference>
<evidence type="ECO:0000256" key="12">
    <source>
        <dbReference type="ARBA" id="ARBA00022990"/>
    </source>
</evidence>
<evidence type="ECO:0000256" key="3">
    <source>
        <dbReference type="ARBA" id="ARBA00004300"/>
    </source>
</evidence>
<dbReference type="InterPro" id="IPR011947">
    <property type="entry name" value="FCP1_euk"/>
</dbReference>
<feature type="compositionally biased region" description="Acidic residues" evidence="22">
    <location>
        <begin position="570"/>
        <end position="582"/>
    </location>
</feature>
<evidence type="ECO:0000256" key="19">
    <source>
        <dbReference type="ARBA" id="ARBA00055086"/>
    </source>
</evidence>
<dbReference type="PROSITE" id="PS50969">
    <property type="entry name" value="FCP1"/>
    <property type="match status" value="1"/>
</dbReference>
<organism evidence="25 26">
    <name type="scientific">Myodes glareolus</name>
    <name type="common">Bank vole</name>
    <name type="synonym">Clethrionomys glareolus</name>
    <dbReference type="NCBI Taxonomy" id="447135"/>
    <lineage>
        <taxon>Eukaryota</taxon>
        <taxon>Metazoa</taxon>
        <taxon>Chordata</taxon>
        <taxon>Craniata</taxon>
        <taxon>Vertebrata</taxon>
        <taxon>Euteleostomi</taxon>
        <taxon>Mammalia</taxon>
        <taxon>Eutheria</taxon>
        <taxon>Euarchontoglires</taxon>
        <taxon>Glires</taxon>
        <taxon>Rodentia</taxon>
        <taxon>Myomorpha</taxon>
        <taxon>Muroidea</taxon>
        <taxon>Cricetidae</taxon>
        <taxon>Arvicolinae</taxon>
        <taxon>Myodes</taxon>
    </lineage>
</organism>
<dbReference type="InterPro" id="IPR001357">
    <property type="entry name" value="BRCT_dom"/>
</dbReference>
<keyword evidence="11" id="KW-0904">Protein phosphatase</keyword>
<evidence type="ECO:0000256" key="11">
    <source>
        <dbReference type="ARBA" id="ARBA00022912"/>
    </source>
</evidence>
<evidence type="ECO:0000256" key="16">
    <source>
        <dbReference type="ARBA" id="ARBA00040602"/>
    </source>
</evidence>
<sequence length="1046" mass="113378">MEAPPAAGVPTEGAPATAGAEVRCPGPTPLRLLEWKVTAGATVRIGSVLAVCEAAASAEPSGPAPTRTASGGCVRAARAERRLRSERAGVVRELCAQPGQVVAPGALLVRLEGCSHPVVMKGLCAECGQDLTQLQSQNGKQQVPLSTATVSMVHSVPELMVSSEQAEKLGREDQQRLHRNRKLVLMVDLDQTLIHTTEQHCPQMSNKGIFHFQLGRGEPMLHTRLRPHCRDFLEKIAKLYELHVFTFGSRLYAHTIAGFLDPEKKLFSHRILSRDECIDPNLFPCGDSMVCIIDDREDVWKFAPNLITVKKYVYFPGTGDVNAPPGAREPQTRKKVNHSSKGAGVLEQTMSVKGPEEGKPAPGLEQSNGLGKASRELNGGEVVPGAFPSKADEKDTWSLTRSSSPSNPGGHELTEASELPVSCEWDSQTTPGAQPTQGDSAQDLDFDLSSDSESSESSKSDGQKSSASDGESEERSGRKSPATQDRTKVPQQGGPPGTSGGRPAASPLGESGPSTHPHDKASDLDTQEEGERDSLCGLGNGCVDRKEAETESQNSEQSGVTAGESLDQSVGEEEEEDTDDDDHLIHLEEILVRVHTDYYTKYDRYLKKELEEAPDIRKIVPELKSKVLADVTVIFSGLHPTNFPVEKTREHYHATALGAKVLTQLVLSPDSPDRATHLIAARAGTEKVRQAQECKHLHVVNPDWLWSCLERWDKVEEQLFPLIDDDARAHRDNSPAAFPDRQNVLPTALFHPTPIHSKAHPGPEVRIYDSNTGKLIRMGTQGPAPAPSSAPLIHGEPSSFRYVVAPSTGTAEVLAPPAIATAKLGCYTEPSGVTEEKPEGTGTSTRVEGWMLEIGFKSQGSAAELARCYGTAFLTRDCKIPFRAVQPHQQQMFGEELPEAQDGEQPGPARRKRQPSMSETMPLYTLCKEDLESMDKEVDDILGEGSDDSDSEKKKPEDQDNEQERASKPQKPRAPGVRREQPLGLSPSGERSTTGMRGPRGHKRKLNEEDAASESSGESSNDDEEGSSSEADEMAAALEAELNDLM</sequence>
<keyword evidence="8" id="KW-0132">Cell division</keyword>
<feature type="compositionally biased region" description="Polar residues" evidence="22">
    <location>
        <begin position="551"/>
        <end position="560"/>
    </location>
</feature>
<dbReference type="GO" id="GO:0008420">
    <property type="term" value="F:RNA polymerase II CTD heptapeptide repeat phosphatase activity"/>
    <property type="evidence" value="ECO:0007669"/>
    <property type="project" value="InterPro"/>
</dbReference>
<feature type="compositionally biased region" description="Polar residues" evidence="22">
    <location>
        <begin position="397"/>
        <end position="407"/>
    </location>
</feature>
<dbReference type="CDD" id="cd07521">
    <property type="entry name" value="HAD_FCP1-like"/>
    <property type="match status" value="1"/>
</dbReference>
<dbReference type="Gene3D" id="3.40.50.1000">
    <property type="entry name" value="HAD superfamily/HAD-like"/>
    <property type="match status" value="1"/>
</dbReference>
<dbReference type="Pfam" id="PF26077">
    <property type="entry name" value="BSH_Fcp1"/>
    <property type="match status" value="1"/>
</dbReference>
<dbReference type="GO" id="GO:0005813">
    <property type="term" value="C:centrosome"/>
    <property type="evidence" value="ECO:0007669"/>
    <property type="project" value="UniProtKB-SubCell"/>
</dbReference>
<dbReference type="SUPFAM" id="SSF51230">
    <property type="entry name" value="Single hybrid motif"/>
    <property type="match status" value="1"/>
</dbReference>
<dbReference type="SMART" id="SM00577">
    <property type="entry name" value="CPDc"/>
    <property type="match status" value="1"/>
</dbReference>
<dbReference type="SMART" id="SM00292">
    <property type="entry name" value="BRCT"/>
    <property type="match status" value="1"/>
</dbReference>
<comment type="function">
    <text evidence="19">Processively dephosphorylates 'Ser-2' and 'Ser-5' of the heptad repeats YSPTSPS in the C-terminal domain of the largest RNA polymerase II subunit. This promotes the activity of RNA polymerase II. Plays a role in the exit from mitosis by dephosphorylating crucial mitotic substrates (USP44, CDC20 and WEE1) that are required for M-phase-promoting factor (MPF)/CDK1 inactivation.</text>
</comment>
<dbReference type="PANTHER" id="PTHR23081:SF36">
    <property type="entry name" value="RNA POLYMERASE II SUBUNIT A C-TERMINAL DOMAIN PHOSPHATASE"/>
    <property type="match status" value="1"/>
</dbReference>
<evidence type="ECO:0000256" key="10">
    <source>
        <dbReference type="ARBA" id="ARBA00022801"/>
    </source>
</evidence>
<keyword evidence="14" id="KW-0539">Nucleus</keyword>
<keyword evidence="9" id="KW-0498">Mitosis</keyword>
<comment type="catalytic activity">
    <reaction evidence="18">
        <text>O-phospho-L-threonyl-[protein] + H2O = L-threonyl-[protein] + phosphate</text>
        <dbReference type="Rhea" id="RHEA:47004"/>
        <dbReference type="Rhea" id="RHEA-COMP:11060"/>
        <dbReference type="Rhea" id="RHEA-COMP:11605"/>
        <dbReference type="ChEBI" id="CHEBI:15377"/>
        <dbReference type="ChEBI" id="CHEBI:30013"/>
        <dbReference type="ChEBI" id="CHEBI:43474"/>
        <dbReference type="ChEBI" id="CHEBI:61977"/>
        <dbReference type="EC" id="3.1.3.16"/>
    </reaction>
</comment>
<evidence type="ECO:0000256" key="13">
    <source>
        <dbReference type="ARBA" id="ARBA00023212"/>
    </source>
</evidence>
<evidence type="ECO:0000256" key="17">
    <source>
        <dbReference type="ARBA" id="ARBA00047761"/>
    </source>
</evidence>
<evidence type="ECO:0000256" key="2">
    <source>
        <dbReference type="ARBA" id="ARBA00004214"/>
    </source>
</evidence>
<evidence type="ECO:0000256" key="20">
    <source>
        <dbReference type="ARBA" id="ARBA00064450"/>
    </source>
</evidence>
<dbReference type="InterPro" id="IPR036420">
    <property type="entry name" value="BRCT_dom_sf"/>
</dbReference>
<dbReference type="EC" id="3.1.3.16" evidence="5"/>
<comment type="catalytic activity">
    <reaction evidence="17">
        <text>O-phospho-L-seryl-[protein] + H2O = L-seryl-[protein] + phosphate</text>
        <dbReference type="Rhea" id="RHEA:20629"/>
        <dbReference type="Rhea" id="RHEA-COMP:9863"/>
        <dbReference type="Rhea" id="RHEA-COMP:11604"/>
        <dbReference type="ChEBI" id="CHEBI:15377"/>
        <dbReference type="ChEBI" id="CHEBI:29999"/>
        <dbReference type="ChEBI" id="CHEBI:43474"/>
        <dbReference type="ChEBI" id="CHEBI:83421"/>
        <dbReference type="EC" id="3.1.3.16"/>
    </reaction>
</comment>
<feature type="compositionally biased region" description="Acidic residues" evidence="22">
    <location>
        <begin position="1020"/>
        <end position="1033"/>
    </location>
</feature>
<keyword evidence="12" id="KW-0007">Acetylation</keyword>
<evidence type="ECO:0000313" key="26">
    <source>
        <dbReference type="Proteomes" id="UP001488838"/>
    </source>
</evidence>
<dbReference type="GO" id="GO:0005634">
    <property type="term" value="C:nucleus"/>
    <property type="evidence" value="ECO:0007669"/>
    <property type="project" value="UniProtKB-SubCell"/>
</dbReference>
<evidence type="ECO:0000256" key="18">
    <source>
        <dbReference type="ARBA" id="ARBA00048336"/>
    </source>
</evidence>
<evidence type="ECO:0000256" key="15">
    <source>
        <dbReference type="ARBA" id="ARBA00023306"/>
    </source>
</evidence>
<dbReference type="Gene3D" id="2.40.50.100">
    <property type="match status" value="1"/>
</dbReference>
<gene>
    <name evidence="25" type="ORF">U0070_011130</name>
</gene>
<dbReference type="AlphaFoldDB" id="A0AAW0IB43"/>
<keyword evidence="15" id="KW-0131">Cell cycle</keyword>
<feature type="compositionally biased region" description="Acidic residues" evidence="22">
    <location>
        <begin position="940"/>
        <end position="950"/>
    </location>
</feature>
<keyword evidence="26" id="KW-1185">Reference proteome</keyword>
<evidence type="ECO:0000256" key="21">
    <source>
        <dbReference type="ARBA" id="ARBA00079890"/>
    </source>
</evidence>
<keyword evidence="10" id="KW-0378">Hydrolase</keyword>
<evidence type="ECO:0000256" key="14">
    <source>
        <dbReference type="ARBA" id="ARBA00023242"/>
    </source>
</evidence>
<evidence type="ECO:0000259" key="24">
    <source>
        <dbReference type="PROSITE" id="PS50969"/>
    </source>
</evidence>
<dbReference type="InterPro" id="IPR058785">
    <property type="entry name" value="BSH_FCP1"/>
</dbReference>
<feature type="region of interest" description="Disordered" evidence="22">
    <location>
        <begin position="322"/>
        <end position="583"/>
    </location>
</feature>
<dbReference type="PROSITE" id="PS50172">
    <property type="entry name" value="BRCT"/>
    <property type="match status" value="1"/>
</dbReference>
<comment type="subcellular location">
    <subcellularLocation>
        <location evidence="3">Cytoplasm</location>
        <location evidence="3">Cytoskeleton</location>
        <location evidence="3">Microtubule organizing center</location>
        <location evidence="3">Centrosome</location>
    </subcellularLocation>
    <subcellularLocation>
        <location evidence="4">Cytoplasm</location>
        <location evidence="4">Cytoskeleton</location>
        <location evidence="4">Spindle pole</location>
    </subcellularLocation>
    <subcellularLocation>
        <location evidence="2">Midbody</location>
    </subcellularLocation>
    <subcellularLocation>
        <location evidence="1">Nucleus</location>
    </subcellularLocation>
</comment>
<feature type="domain" description="FCP1 homology" evidence="24">
    <location>
        <begin position="178"/>
        <end position="335"/>
    </location>
</feature>
<feature type="region of interest" description="Disordered" evidence="22">
    <location>
        <begin position="897"/>
        <end position="921"/>
    </location>
</feature>
<dbReference type="Gene3D" id="3.40.50.10190">
    <property type="entry name" value="BRCT domain"/>
    <property type="match status" value="1"/>
</dbReference>
<dbReference type="PANTHER" id="PTHR23081">
    <property type="entry name" value="RNA POLYMERASE II CTD PHOSPHATASE"/>
    <property type="match status" value="1"/>
</dbReference>
<evidence type="ECO:0000259" key="23">
    <source>
        <dbReference type="PROSITE" id="PS50172"/>
    </source>
</evidence>
<dbReference type="InterPro" id="IPR011053">
    <property type="entry name" value="Single_hybrid_motif"/>
</dbReference>
<dbReference type="GO" id="GO:0030496">
    <property type="term" value="C:midbody"/>
    <property type="evidence" value="ECO:0007669"/>
    <property type="project" value="UniProtKB-SubCell"/>
</dbReference>
<comment type="subunit">
    <text evidence="20">Homodimer. Interacts with GTF2F1. Interacts with WDR77, SNRPB and SNRNP70.</text>
</comment>
<protein>
    <recommendedName>
        <fullName evidence="16">RNA polymerase II subunit A C-terminal domain phosphatase</fullName>
        <ecNumber evidence="5">3.1.3.16</ecNumber>
    </recommendedName>
    <alternativeName>
        <fullName evidence="21">TFIIF-associating CTD phosphatase</fullName>
    </alternativeName>
</protein>
<dbReference type="InterPro" id="IPR015388">
    <property type="entry name" value="FCP1_C"/>
</dbReference>
<feature type="domain" description="BRCT" evidence="23">
    <location>
        <begin position="623"/>
        <end position="722"/>
    </location>
</feature>
<accession>A0AAW0IB43</accession>
<dbReference type="InterPro" id="IPR036412">
    <property type="entry name" value="HAD-like_sf"/>
</dbReference>
<feature type="region of interest" description="Disordered" evidence="22">
    <location>
        <begin position="1"/>
        <end position="22"/>
    </location>
</feature>
<dbReference type="GO" id="GO:0051301">
    <property type="term" value="P:cell division"/>
    <property type="evidence" value="ECO:0007669"/>
    <property type="project" value="UniProtKB-KW"/>
</dbReference>
<dbReference type="SUPFAM" id="SSF52113">
    <property type="entry name" value="BRCT domain"/>
    <property type="match status" value="1"/>
</dbReference>
<evidence type="ECO:0000256" key="4">
    <source>
        <dbReference type="ARBA" id="ARBA00004647"/>
    </source>
</evidence>
<dbReference type="FunFam" id="3.40.50.1000:FF:000040">
    <property type="entry name" value="RNA polymerase II subunit A C-terminal domain phosphatase"/>
    <property type="match status" value="1"/>
</dbReference>
<dbReference type="FunFam" id="2.40.50.100:FF:000046">
    <property type="entry name" value="RNA polymerase II subunit A C-terminal domain phosphatase"/>
    <property type="match status" value="1"/>
</dbReference>
<proteinExistence type="predicted"/>
<evidence type="ECO:0000256" key="1">
    <source>
        <dbReference type="ARBA" id="ARBA00004123"/>
    </source>
</evidence>
<evidence type="ECO:0000256" key="7">
    <source>
        <dbReference type="ARBA" id="ARBA00022553"/>
    </source>
</evidence>
<evidence type="ECO:0000256" key="9">
    <source>
        <dbReference type="ARBA" id="ARBA00022776"/>
    </source>
</evidence>